<dbReference type="RefSeq" id="WP_229660623.1">
    <property type="nucleotide sequence ID" value="NZ_BMKQ01000001.1"/>
</dbReference>
<dbReference type="Pfam" id="PF00497">
    <property type="entry name" value="SBP_bac_3"/>
    <property type="match status" value="1"/>
</dbReference>
<dbReference type="PANTHER" id="PTHR35936">
    <property type="entry name" value="MEMBRANE-BOUND LYTIC MUREIN TRANSGLYCOSYLASE F"/>
    <property type="match status" value="1"/>
</dbReference>
<dbReference type="PANTHER" id="PTHR35936:SF17">
    <property type="entry name" value="ARGININE-BINDING EXTRACELLULAR PROTEIN ARTP"/>
    <property type="match status" value="1"/>
</dbReference>
<keyword evidence="1" id="KW-0732">Signal</keyword>
<evidence type="ECO:0000256" key="1">
    <source>
        <dbReference type="ARBA" id="ARBA00022729"/>
    </source>
</evidence>
<dbReference type="Proteomes" id="UP000649179">
    <property type="component" value="Unassembled WGS sequence"/>
</dbReference>
<dbReference type="AlphaFoldDB" id="A0A917F094"/>
<dbReference type="EMBL" id="BMKQ01000001">
    <property type="protein sequence ID" value="GGF39280.1"/>
    <property type="molecule type" value="Genomic_DNA"/>
</dbReference>
<reference evidence="3" key="1">
    <citation type="journal article" date="2014" name="Int. J. Syst. Evol. Microbiol.">
        <title>Complete genome sequence of Corynebacterium casei LMG S-19264T (=DSM 44701T), isolated from a smear-ripened cheese.</title>
        <authorList>
            <consortium name="US DOE Joint Genome Institute (JGI-PGF)"/>
            <person name="Walter F."/>
            <person name="Albersmeier A."/>
            <person name="Kalinowski J."/>
            <person name="Ruckert C."/>
        </authorList>
    </citation>
    <scope>NUCLEOTIDE SEQUENCE</scope>
    <source>
        <strain evidence="3">CGMCC 1.16067</strain>
    </source>
</reference>
<evidence type="ECO:0000259" key="2">
    <source>
        <dbReference type="SMART" id="SM00062"/>
    </source>
</evidence>
<proteinExistence type="predicted"/>
<evidence type="ECO:0000313" key="4">
    <source>
        <dbReference type="Proteomes" id="UP000649179"/>
    </source>
</evidence>
<protein>
    <submittedName>
        <fullName evidence="3">ABC transporter substrate-binding protein</fullName>
    </submittedName>
</protein>
<feature type="domain" description="Solute-binding protein family 3/N-terminal" evidence="2">
    <location>
        <begin position="15"/>
        <end position="234"/>
    </location>
</feature>
<organism evidence="3 4">
    <name type="scientific">Marmoricola endophyticus</name>
    <dbReference type="NCBI Taxonomy" id="2040280"/>
    <lineage>
        <taxon>Bacteria</taxon>
        <taxon>Bacillati</taxon>
        <taxon>Actinomycetota</taxon>
        <taxon>Actinomycetes</taxon>
        <taxon>Propionibacteriales</taxon>
        <taxon>Nocardioidaceae</taxon>
        <taxon>Marmoricola</taxon>
    </lineage>
</organism>
<accession>A0A917F094</accession>
<dbReference type="Gene3D" id="3.40.190.10">
    <property type="entry name" value="Periplasmic binding protein-like II"/>
    <property type="match status" value="2"/>
</dbReference>
<comment type="caution">
    <text evidence="3">The sequence shown here is derived from an EMBL/GenBank/DDBJ whole genome shotgun (WGS) entry which is preliminary data.</text>
</comment>
<keyword evidence="4" id="KW-1185">Reference proteome</keyword>
<dbReference type="InterPro" id="IPR001638">
    <property type="entry name" value="Solute-binding_3/MltF_N"/>
</dbReference>
<name>A0A917F094_9ACTN</name>
<sequence>MTDPDLLAEIAPTGRLRVAINYGNIVLAQEQADGTPGGISAVLARELAERLGAEIDFATYSSAGQVTAALADAPWDLAFLAVDPKRAETIAFTAPYVEIEGTYLVPQASSCAACAEVDAPGVRVAVGQGTAYDLALSRTAEHVELVRYDTSPAAVDAYLAGETDVVAGVRQPLDRAAAAHAGHRVLADRFTAIGQAMAVPRGRDAALSYVSAFLAEVLGSGRVTQILADTGQDPALAAQG</sequence>
<gene>
    <name evidence="3" type="ORF">GCM10011519_11160</name>
</gene>
<dbReference type="SUPFAM" id="SSF53850">
    <property type="entry name" value="Periplasmic binding protein-like II"/>
    <property type="match status" value="1"/>
</dbReference>
<dbReference type="SMART" id="SM00062">
    <property type="entry name" value="PBPb"/>
    <property type="match status" value="1"/>
</dbReference>
<reference evidence="3" key="2">
    <citation type="submission" date="2020-09" db="EMBL/GenBank/DDBJ databases">
        <authorList>
            <person name="Sun Q."/>
            <person name="Zhou Y."/>
        </authorList>
    </citation>
    <scope>NUCLEOTIDE SEQUENCE</scope>
    <source>
        <strain evidence="3">CGMCC 1.16067</strain>
    </source>
</reference>
<evidence type="ECO:0000313" key="3">
    <source>
        <dbReference type="EMBL" id="GGF39280.1"/>
    </source>
</evidence>